<name>J4H582_9APHY</name>
<dbReference type="OrthoDB" id="416741at2759"/>
<dbReference type="InParanoid" id="J4H582"/>
<dbReference type="SMART" id="SM00535">
    <property type="entry name" value="RIBOc"/>
    <property type="match status" value="2"/>
</dbReference>
<dbReference type="GO" id="GO:0004386">
    <property type="term" value="F:helicase activity"/>
    <property type="evidence" value="ECO:0007669"/>
    <property type="project" value="UniProtKB-KW"/>
</dbReference>
<dbReference type="GO" id="GO:0005634">
    <property type="term" value="C:nucleus"/>
    <property type="evidence" value="ECO:0007669"/>
    <property type="project" value="TreeGrafter"/>
</dbReference>
<dbReference type="InterPro" id="IPR027417">
    <property type="entry name" value="P-loop_NTPase"/>
</dbReference>
<dbReference type="PROSITE" id="PS00517">
    <property type="entry name" value="RNASE_3_1"/>
    <property type="match status" value="1"/>
</dbReference>
<proteinExistence type="inferred from homology"/>
<dbReference type="Gene3D" id="3.30.160.380">
    <property type="entry name" value="Dicer dimerisation domain"/>
    <property type="match status" value="1"/>
</dbReference>
<dbReference type="InterPro" id="IPR011545">
    <property type="entry name" value="DEAD/DEAH_box_helicase_dom"/>
</dbReference>
<dbReference type="InterPro" id="IPR001650">
    <property type="entry name" value="Helicase_C-like"/>
</dbReference>
<dbReference type="InterPro" id="IPR005034">
    <property type="entry name" value="Dicer_dimerisation"/>
</dbReference>
<gene>
    <name evidence="11" type="ORF">FIBRA_08535</name>
</gene>
<organism evidence="11 12">
    <name type="scientific">Fibroporia radiculosa</name>
    <dbReference type="NCBI Taxonomy" id="599839"/>
    <lineage>
        <taxon>Eukaryota</taxon>
        <taxon>Fungi</taxon>
        <taxon>Dikarya</taxon>
        <taxon>Basidiomycota</taxon>
        <taxon>Agaricomycotina</taxon>
        <taxon>Agaricomycetes</taxon>
        <taxon>Polyporales</taxon>
        <taxon>Fibroporiaceae</taxon>
        <taxon>Fibroporia</taxon>
    </lineage>
</organism>
<dbReference type="HOGENOM" id="CLU_000907_4_6_1"/>
<dbReference type="GO" id="GO:0004525">
    <property type="term" value="F:ribonuclease III activity"/>
    <property type="evidence" value="ECO:0007669"/>
    <property type="project" value="InterPro"/>
</dbReference>
<reference evidence="11 12" key="1">
    <citation type="journal article" date="2012" name="Appl. Environ. Microbiol.">
        <title>Short-read sequencing for genomic analysis of the brown rot fungus Fibroporia radiculosa.</title>
        <authorList>
            <person name="Tang J.D."/>
            <person name="Perkins A.D."/>
            <person name="Sonstegard T.S."/>
            <person name="Schroeder S.G."/>
            <person name="Burgess S.C."/>
            <person name="Diehl S.V."/>
        </authorList>
    </citation>
    <scope>NUCLEOTIDE SEQUENCE [LARGE SCALE GENOMIC DNA]</scope>
    <source>
        <strain evidence="11 12">TFFH 294</strain>
    </source>
</reference>
<feature type="domain" description="RNase III" evidence="7">
    <location>
        <begin position="986"/>
        <end position="1141"/>
    </location>
</feature>
<evidence type="ECO:0000313" key="12">
    <source>
        <dbReference type="Proteomes" id="UP000006352"/>
    </source>
</evidence>
<dbReference type="InterPro" id="IPR036389">
    <property type="entry name" value="RNase_III_sf"/>
</dbReference>
<evidence type="ECO:0000259" key="9">
    <source>
        <dbReference type="PROSITE" id="PS51194"/>
    </source>
</evidence>
<dbReference type="SUPFAM" id="SSF69065">
    <property type="entry name" value="RNase III domain-like"/>
    <property type="match status" value="2"/>
</dbReference>
<dbReference type="RefSeq" id="XP_012185567.1">
    <property type="nucleotide sequence ID" value="XM_012330177.1"/>
</dbReference>
<dbReference type="SMART" id="SM00490">
    <property type="entry name" value="HELICc"/>
    <property type="match status" value="1"/>
</dbReference>
<sequence length="1482" mass="168269">MRSPEVSNGAPATTVRTRGYQQEMLDESLRMNLVIALDTGSGKTHIAVLRMKLESERELSKVSWFLAPTVALVEQQSEVIKSAIPVSVTAISGASEPKQWIDPKLWRSVLDTHRVIVSTPQILLDALHHGYIDLGRDIGLLIFDEAHHAMSKHPYNMIMQNFYFSLPPRSECVNTNGRMRPMVLGLTASPIYGGNVDASFHALERNLDSTIRSSRMHREELAQYVHRPVFKHIFYDCPPYLEDEIPSANYQALQSVVDLMKIEDDPYVKSLRNQLKRANPGDEWRRIDQQLSKTIRKEDTFCHKGLRDFARAAQDIGLELGPWAADWYVLEVIEQAQRAADPYNNIMASWGNTEKRYLLDTLAKVKPIKVPFDENALFSGLSSKVWTLANCLVAEEKEFRSQNESYSGLVFVTRRDTVLALAEVLRRLPQTGQLFRIGCLVGSSSSFSRHAFLDITRQLVIDSHLDTLAEFRSGEKNLIISTSVAEEGIDIQACGSVIRFDLPPNTVSWAQSRGRARKSRSSFVLMFENGAEQRQKVEEWEQTEYKMMTLYNDPNRISGAVFEEDDDEEVDLQYVVPSTGAILTLHSATSHLNHFCAVLPNSAYQYAAYDLDPPDFPEDWHSKQDEEKGIPVYQGPWGATITLPRALPKHLRTFTTPREHRTKRSAQRHVAFQAYVELHKAGLLNDHLLPLTSAMEPDQGEEVKQLLAEIEKRAGMEQVSIQMDPWAPETNSHGWWRAELVIASLPKLYILTRDTLPPLSDEESPTLHLPGRGSVKVRIQPLGRFDGGSDYIERAREYTRRLFFTLYGSHTDPDKTDFSYLFLPAQENKDEPGWEKRRKWMKRRLERAVATRLETAERANVEAFNKQFGFPTDLSLIRSNERFGKFRRFVRWRYELLTEEEEEELRERYESHPDIRITYPLLEVQAFPQRANFLIPLAAPSEGLPNEESIFLLPSLATVELVSNQDVYFAMYLPSVLRALANVLTVVSLRETLLAGSPVSQAPFSLLTTAVTAPVSQELSNYQRLETLGDTVLKYVTTIQLFADHPLWHEGYLARRKDHAVSNIQLAKQAISKRLYQWIIRDRFVPRKWRPHYITDVDVQNVSTEETIPLDDKKKKTQALSTKVLADVVESLIGAAYEHGGFDLAVDCTSIFGMGLTWKKIPVHIENILAITEELENPPPQLALVERMIGYQFSRKALLVQALTHASYHGDTASMSYERLEFLGDSALDMIVTDFLYHAPGKNYKPGHMHIRKEALVNSHFLAFICLRTHTDVDGISHRWTPAEGVTTTPDRQTIHLYQCLLHSSHRVLDDQNVAFGRYKRGGQDIQDALDRDAIYPWAALTSLQSPKFVSDMVESLLGAVFVDAAGDLGAVRGVLRTLGVVGIMERIVADDVDVQHPISRLTIWADKQEPKRKAKLEVTRADGNVSCAVLVDGSEVVEVTEVYRSRASQEEVRFAAAEKAIKILNVIEDDDDWGDPLEYDW</sequence>
<evidence type="ECO:0000256" key="6">
    <source>
        <dbReference type="PROSITE-ProRule" id="PRU00657"/>
    </source>
</evidence>
<dbReference type="PROSITE" id="PS51192">
    <property type="entry name" value="HELICASE_ATP_BIND_1"/>
    <property type="match status" value="1"/>
</dbReference>
<keyword evidence="6" id="KW-0694">RNA-binding</keyword>
<keyword evidence="2" id="KW-0547">Nucleotide-binding</keyword>
<dbReference type="GeneID" id="24101184"/>
<feature type="domain" description="Dicer dsRNA-binding fold" evidence="10">
    <location>
        <begin position="588"/>
        <end position="698"/>
    </location>
</feature>
<feature type="domain" description="Helicase C-terminal" evidence="9">
    <location>
        <begin position="387"/>
        <end position="558"/>
    </location>
</feature>
<evidence type="ECO:0000259" key="10">
    <source>
        <dbReference type="PROSITE" id="PS51327"/>
    </source>
</evidence>
<keyword evidence="5" id="KW-0067">ATP-binding</keyword>
<dbReference type="GO" id="GO:0005737">
    <property type="term" value="C:cytoplasm"/>
    <property type="evidence" value="ECO:0007669"/>
    <property type="project" value="TreeGrafter"/>
</dbReference>
<keyword evidence="12" id="KW-1185">Reference proteome</keyword>
<dbReference type="InterPro" id="IPR014001">
    <property type="entry name" value="Helicase_ATP-bd"/>
</dbReference>
<protein>
    <recommendedName>
        <fullName evidence="13">Dicer-like protein 2</fullName>
    </recommendedName>
</protein>
<dbReference type="GO" id="GO:0003723">
    <property type="term" value="F:RNA binding"/>
    <property type="evidence" value="ECO:0007669"/>
    <property type="project" value="UniProtKB-UniRule"/>
</dbReference>
<evidence type="ECO:0000259" key="7">
    <source>
        <dbReference type="PROSITE" id="PS50142"/>
    </source>
</evidence>
<dbReference type="InterPro" id="IPR000999">
    <property type="entry name" value="RNase_III_dom"/>
</dbReference>
<dbReference type="CDD" id="cd18034">
    <property type="entry name" value="DEXHc_dicer"/>
    <property type="match status" value="1"/>
</dbReference>
<dbReference type="SUPFAM" id="SSF52540">
    <property type="entry name" value="P-loop containing nucleoside triphosphate hydrolases"/>
    <property type="match status" value="1"/>
</dbReference>
<dbReference type="PANTHER" id="PTHR14950:SF37">
    <property type="entry name" value="ENDORIBONUCLEASE DICER"/>
    <property type="match status" value="1"/>
</dbReference>
<accession>J4H582</accession>
<comment type="similarity">
    <text evidence="6">Belongs to the helicase family. Dicer subfamily.</text>
</comment>
<dbReference type="GO" id="GO:0005524">
    <property type="term" value="F:ATP binding"/>
    <property type="evidence" value="ECO:0007669"/>
    <property type="project" value="UniProtKB-KW"/>
</dbReference>
<evidence type="ECO:0000256" key="4">
    <source>
        <dbReference type="ARBA" id="ARBA00022806"/>
    </source>
</evidence>
<dbReference type="Pfam" id="PF00636">
    <property type="entry name" value="Ribonuclease_3"/>
    <property type="match status" value="2"/>
</dbReference>
<dbReference type="Gene3D" id="3.40.50.300">
    <property type="entry name" value="P-loop containing nucleotide triphosphate hydrolases"/>
    <property type="match status" value="2"/>
</dbReference>
<dbReference type="Pfam" id="PF03368">
    <property type="entry name" value="Dicer_dimer"/>
    <property type="match status" value="1"/>
</dbReference>
<dbReference type="STRING" id="599839.J4H582"/>
<keyword evidence="4" id="KW-0347">Helicase</keyword>
<dbReference type="CDD" id="cd00593">
    <property type="entry name" value="RIBOc"/>
    <property type="match status" value="2"/>
</dbReference>
<keyword evidence="1" id="KW-0677">Repeat</keyword>
<evidence type="ECO:0008006" key="13">
    <source>
        <dbReference type="Google" id="ProtNLM"/>
    </source>
</evidence>
<evidence type="ECO:0000313" key="11">
    <source>
        <dbReference type="EMBL" id="CCM06284.1"/>
    </source>
</evidence>
<dbReference type="EMBL" id="HE797273">
    <property type="protein sequence ID" value="CCM06284.1"/>
    <property type="molecule type" value="Genomic_DNA"/>
</dbReference>
<evidence type="ECO:0000256" key="1">
    <source>
        <dbReference type="ARBA" id="ARBA00022737"/>
    </source>
</evidence>
<keyword evidence="3" id="KW-0378">Hydrolase</keyword>
<evidence type="ECO:0000256" key="2">
    <source>
        <dbReference type="ARBA" id="ARBA00022741"/>
    </source>
</evidence>
<evidence type="ECO:0000259" key="8">
    <source>
        <dbReference type="PROSITE" id="PS51192"/>
    </source>
</evidence>
<dbReference type="PANTHER" id="PTHR14950">
    <property type="entry name" value="DICER-RELATED"/>
    <property type="match status" value="1"/>
</dbReference>
<feature type="domain" description="RNase III" evidence="7">
    <location>
        <begin position="1182"/>
        <end position="1366"/>
    </location>
</feature>
<dbReference type="PROSITE" id="PS50142">
    <property type="entry name" value="RNASE_3_2"/>
    <property type="match status" value="2"/>
</dbReference>
<dbReference type="GO" id="GO:0030422">
    <property type="term" value="P:siRNA processing"/>
    <property type="evidence" value="ECO:0007669"/>
    <property type="project" value="TreeGrafter"/>
</dbReference>
<dbReference type="PROSITE" id="PS51194">
    <property type="entry name" value="HELICASE_CTER"/>
    <property type="match status" value="1"/>
</dbReference>
<dbReference type="PROSITE" id="PS51327">
    <property type="entry name" value="DICER_DSRBF"/>
    <property type="match status" value="1"/>
</dbReference>
<dbReference type="Pfam" id="PF00271">
    <property type="entry name" value="Helicase_C"/>
    <property type="match status" value="1"/>
</dbReference>
<dbReference type="Proteomes" id="UP000006352">
    <property type="component" value="Unassembled WGS sequence"/>
</dbReference>
<evidence type="ECO:0000256" key="5">
    <source>
        <dbReference type="ARBA" id="ARBA00022840"/>
    </source>
</evidence>
<dbReference type="Pfam" id="PF00270">
    <property type="entry name" value="DEAD"/>
    <property type="match status" value="1"/>
</dbReference>
<dbReference type="Gene3D" id="1.10.1520.10">
    <property type="entry name" value="Ribonuclease III domain"/>
    <property type="match status" value="2"/>
</dbReference>
<evidence type="ECO:0000256" key="3">
    <source>
        <dbReference type="ARBA" id="ARBA00022801"/>
    </source>
</evidence>
<dbReference type="SMART" id="SM00487">
    <property type="entry name" value="DEXDc"/>
    <property type="match status" value="1"/>
</dbReference>
<feature type="domain" description="Helicase ATP-binding" evidence="8">
    <location>
        <begin position="24"/>
        <end position="208"/>
    </location>
</feature>
<dbReference type="InterPro" id="IPR038248">
    <property type="entry name" value="Dicer_dimer_sf"/>
</dbReference>